<dbReference type="EMBL" id="AP009552">
    <property type="protein sequence ID" value="BAG03910.1"/>
    <property type="molecule type" value="Genomic_DNA"/>
</dbReference>
<protein>
    <submittedName>
        <fullName evidence="1">Uncharacterized protein</fullName>
    </submittedName>
</protein>
<dbReference type="STRING" id="449447.MAE_40880"/>
<evidence type="ECO:0000313" key="2">
    <source>
        <dbReference type="Proteomes" id="UP000001510"/>
    </source>
</evidence>
<sequence>MQNLLRQLRRNRKKPLIFGLFGAAGCLVTEIALSEVYSVSRKGEVYIKPCRSKDFSCKNLPHLSDKLCISMPQF</sequence>
<keyword evidence="2" id="KW-1185">Reference proteome</keyword>
<reference evidence="1 2" key="1">
    <citation type="journal article" date="2007" name="DNA Res.">
        <title>Complete genomic structure of the bloom-forming toxic cyanobacterium Microcystis aeruginosa NIES-843.</title>
        <authorList>
            <person name="Kaneko T."/>
            <person name="Nakajima N."/>
            <person name="Okamoto S."/>
            <person name="Suzuki I."/>
            <person name="Tanabe Y."/>
            <person name="Tamaoki M."/>
            <person name="Nakamura Y."/>
            <person name="Kasai F."/>
            <person name="Watanabe A."/>
            <person name="Kawashima K."/>
            <person name="Kishida Y."/>
            <person name="Ono A."/>
            <person name="Shimizu Y."/>
            <person name="Takahashi C."/>
            <person name="Minami C."/>
            <person name="Fujishiro T."/>
            <person name="Kohara M."/>
            <person name="Katoh M."/>
            <person name="Nakazaki N."/>
            <person name="Nakayama S."/>
            <person name="Yamada M."/>
            <person name="Tabata S."/>
            <person name="Watanabe M.M."/>
        </authorList>
    </citation>
    <scope>NUCLEOTIDE SEQUENCE [LARGE SCALE GENOMIC DNA]</scope>
    <source>
        <strain evidence="2">NIES-843 / IAM M-247</strain>
    </source>
</reference>
<dbReference type="KEGG" id="mar:MAE_40880"/>
<dbReference type="PROSITE" id="PS51257">
    <property type="entry name" value="PROKAR_LIPOPROTEIN"/>
    <property type="match status" value="1"/>
</dbReference>
<accession>B0JR41</accession>
<dbReference type="HOGENOM" id="CLU_2683739_0_0_3"/>
<gene>
    <name evidence="1" type="ordered locus">MAE_40880</name>
</gene>
<dbReference type="Proteomes" id="UP000001510">
    <property type="component" value="Chromosome"/>
</dbReference>
<evidence type="ECO:0000313" key="1">
    <source>
        <dbReference type="EMBL" id="BAG03910.1"/>
    </source>
</evidence>
<dbReference type="AlphaFoldDB" id="B0JR41"/>
<proteinExistence type="predicted"/>
<organism evidence="1 2">
    <name type="scientific">Microcystis aeruginosa (strain NIES-843 / IAM M-2473)</name>
    <dbReference type="NCBI Taxonomy" id="449447"/>
    <lineage>
        <taxon>Bacteria</taxon>
        <taxon>Bacillati</taxon>
        <taxon>Cyanobacteriota</taxon>
        <taxon>Cyanophyceae</taxon>
        <taxon>Oscillatoriophycideae</taxon>
        <taxon>Chroococcales</taxon>
        <taxon>Microcystaceae</taxon>
        <taxon>Microcystis</taxon>
    </lineage>
</organism>
<dbReference type="EnsemblBacteria" id="BAG03910">
    <property type="protein sequence ID" value="BAG03910"/>
    <property type="gene ID" value="MAE_40880"/>
</dbReference>
<name>B0JR41_MICAN</name>
<dbReference type="PaxDb" id="449447-MAE_40880"/>